<evidence type="ECO:0000256" key="1">
    <source>
        <dbReference type="SAM" id="MobiDB-lite"/>
    </source>
</evidence>
<dbReference type="PANTHER" id="PTHR31094:SF2">
    <property type="entry name" value="RIKEN CDNA 2310061I04 GENE"/>
    <property type="match status" value="1"/>
</dbReference>
<proteinExistence type="predicted"/>
<sequence length="335" mass="37574">MALCLRSCANKVIPAVQTLPGIVCHGSYDRDLPTDLPAKKVKSAVIIKCISVPTCTDHVKTSVALVPLNPYTLRGIDYWHQFKQTQDAYVGNAPQNSRNLLPLGDDRLNAVLLSTPKVEISSDSEEPNTSNKGDLTPDGGPSAEKLDRIYNVLSHELPRLFIKSFDYTVYNTDVIFENNIKGYRTEGLPNYMKQISLLRAVGHLKFAYVKLDILKITKHPEDGSVKVRWRIRGISGLKVMALFWKFKLWKMKEVWDSQEAWYDGFSTFYVGNDGKIHKHVADKVMPEKEEELKSADSLGGKLALMFGLTALPRPALSDLNALMLSKRRKPVASVQ</sequence>
<accession>A0ABN7AQ38</accession>
<dbReference type="EMBL" id="AP028912">
    <property type="protein sequence ID" value="BES93437.1"/>
    <property type="molecule type" value="Genomic_DNA"/>
</dbReference>
<name>A0ABN7AQ38_9HEMI</name>
<dbReference type="InterPro" id="IPR018790">
    <property type="entry name" value="DUF2358"/>
</dbReference>
<reference evidence="2 3" key="1">
    <citation type="submission" date="2023-09" db="EMBL/GenBank/DDBJ databases">
        <title>Nesidiocoris tenuis whole genome shotgun sequence.</title>
        <authorList>
            <person name="Shibata T."/>
            <person name="Shimoda M."/>
            <person name="Kobayashi T."/>
            <person name="Uehara T."/>
        </authorList>
    </citation>
    <scope>NUCLEOTIDE SEQUENCE [LARGE SCALE GENOMIC DNA]</scope>
    <source>
        <strain evidence="2 3">Japan</strain>
    </source>
</reference>
<evidence type="ECO:0000313" key="2">
    <source>
        <dbReference type="EMBL" id="BES93437.1"/>
    </source>
</evidence>
<dbReference type="Proteomes" id="UP001307889">
    <property type="component" value="Chromosome 4"/>
</dbReference>
<organism evidence="2 3">
    <name type="scientific">Nesidiocoris tenuis</name>
    <dbReference type="NCBI Taxonomy" id="355587"/>
    <lineage>
        <taxon>Eukaryota</taxon>
        <taxon>Metazoa</taxon>
        <taxon>Ecdysozoa</taxon>
        <taxon>Arthropoda</taxon>
        <taxon>Hexapoda</taxon>
        <taxon>Insecta</taxon>
        <taxon>Pterygota</taxon>
        <taxon>Neoptera</taxon>
        <taxon>Paraneoptera</taxon>
        <taxon>Hemiptera</taxon>
        <taxon>Heteroptera</taxon>
        <taxon>Panheteroptera</taxon>
        <taxon>Cimicomorpha</taxon>
        <taxon>Miridae</taxon>
        <taxon>Dicyphina</taxon>
        <taxon>Nesidiocoris</taxon>
    </lineage>
</organism>
<dbReference type="PANTHER" id="PTHR31094">
    <property type="entry name" value="RIKEN CDNA 2310061I04 GENE"/>
    <property type="match status" value="1"/>
</dbReference>
<dbReference type="Pfam" id="PF10184">
    <property type="entry name" value="DUF2358"/>
    <property type="match status" value="1"/>
</dbReference>
<protein>
    <submittedName>
        <fullName evidence="2">Uncharacterized conserved protein (DUF2358)</fullName>
    </submittedName>
</protein>
<keyword evidence="3" id="KW-1185">Reference proteome</keyword>
<evidence type="ECO:0000313" key="3">
    <source>
        <dbReference type="Proteomes" id="UP001307889"/>
    </source>
</evidence>
<gene>
    <name evidence="2" type="ORF">NTJ_06247</name>
</gene>
<feature type="region of interest" description="Disordered" evidence="1">
    <location>
        <begin position="119"/>
        <end position="142"/>
    </location>
</feature>